<dbReference type="PANTHER" id="PTHR47396:SF1">
    <property type="entry name" value="ATP-DEPENDENT HELICASE IRC3-RELATED"/>
    <property type="match status" value="1"/>
</dbReference>
<dbReference type="AlphaFoldDB" id="A0A238F7I4"/>
<dbReference type="PANTHER" id="PTHR47396">
    <property type="entry name" value="TYPE I RESTRICTION ENZYME ECOKI R PROTEIN"/>
    <property type="match status" value="1"/>
</dbReference>
<dbReference type="Pfam" id="PF00271">
    <property type="entry name" value="Helicase_C"/>
    <property type="match status" value="1"/>
</dbReference>
<feature type="domain" description="Helicase C-terminal" evidence="3">
    <location>
        <begin position="386"/>
        <end position="548"/>
    </location>
</feature>
<dbReference type="GO" id="GO:0032042">
    <property type="term" value="P:mitochondrial DNA metabolic process"/>
    <property type="evidence" value="ECO:0007669"/>
    <property type="project" value="TreeGrafter"/>
</dbReference>
<keyword evidence="1" id="KW-0547">Nucleotide-binding</keyword>
<organism evidence="4 5">
    <name type="scientific">Microbotryum intermedium</name>
    <dbReference type="NCBI Taxonomy" id="269621"/>
    <lineage>
        <taxon>Eukaryota</taxon>
        <taxon>Fungi</taxon>
        <taxon>Dikarya</taxon>
        <taxon>Basidiomycota</taxon>
        <taxon>Pucciniomycotina</taxon>
        <taxon>Microbotryomycetes</taxon>
        <taxon>Microbotryales</taxon>
        <taxon>Microbotryaceae</taxon>
        <taxon>Microbotryum</taxon>
    </lineage>
</organism>
<protein>
    <submittedName>
        <fullName evidence="4">BQ2448_162 protein</fullName>
    </submittedName>
</protein>
<dbReference type="GO" id="GO:0061749">
    <property type="term" value="F:forked DNA-dependent helicase activity"/>
    <property type="evidence" value="ECO:0007669"/>
    <property type="project" value="TreeGrafter"/>
</dbReference>
<keyword evidence="5" id="KW-1185">Reference proteome</keyword>
<dbReference type="GO" id="GO:0000403">
    <property type="term" value="F:Y-form DNA binding"/>
    <property type="evidence" value="ECO:0007669"/>
    <property type="project" value="TreeGrafter"/>
</dbReference>
<dbReference type="PROSITE" id="PS51192">
    <property type="entry name" value="HELICASE_ATP_BIND_1"/>
    <property type="match status" value="1"/>
</dbReference>
<evidence type="ECO:0000313" key="5">
    <source>
        <dbReference type="Proteomes" id="UP000198372"/>
    </source>
</evidence>
<dbReference type="EMBL" id="FMSP01000003">
    <property type="protein sequence ID" value="SCV68041.1"/>
    <property type="molecule type" value="Genomic_DNA"/>
</dbReference>
<dbReference type="SMART" id="SM00490">
    <property type="entry name" value="HELICc"/>
    <property type="match status" value="1"/>
</dbReference>
<keyword evidence="1" id="KW-0378">Hydrolase</keyword>
<dbReference type="CDD" id="cd18799">
    <property type="entry name" value="SF2_C_EcoAI-like"/>
    <property type="match status" value="1"/>
</dbReference>
<dbReference type="Proteomes" id="UP000198372">
    <property type="component" value="Unassembled WGS sequence"/>
</dbReference>
<dbReference type="InterPro" id="IPR001650">
    <property type="entry name" value="Helicase_C-like"/>
</dbReference>
<evidence type="ECO:0000313" key="4">
    <source>
        <dbReference type="EMBL" id="SCV68041.1"/>
    </source>
</evidence>
<dbReference type="InterPro" id="IPR006935">
    <property type="entry name" value="Helicase/UvrB_N"/>
</dbReference>
<reference evidence="5" key="1">
    <citation type="submission" date="2016-09" db="EMBL/GenBank/DDBJ databases">
        <authorList>
            <person name="Jeantristanb JTB J.-T."/>
            <person name="Ricardo R."/>
        </authorList>
    </citation>
    <scope>NUCLEOTIDE SEQUENCE [LARGE SCALE GENOMIC DNA]</scope>
</reference>
<name>A0A238F7I4_9BASI</name>
<dbReference type="PROSITE" id="PS51194">
    <property type="entry name" value="HELICASE_CTER"/>
    <property type="match status" value="1"/>
</dbReference>
<feature type="domain" description="Helicase ATP-binding" evidence="2">
    <location>
        <begin position="121"/>
        <end position="333"/>
    </location>
</feature>
<dbReference type="GO" id="GO:0005524">
    <property type="term" value="F:ATP binding"/>
    <property type="evidence" value="ECO:0007669"/>
    <property type="project" value="InterPro"/>
</dbReference>
<dbReference type="InterPro" id="IPR027417">
    <property type="entry name" value="P-loop_NTPase"/>
</dbReference>
<keyword evidence="1" id="KW-0067">ATP-binding</keyword>
<proteinExistence type="predicted"/>
<dbReference type="GO" id="GO:0070125">
    <property type="term" value="P:mitochondrial translational elongation"/>
    <property type="evidence" value="ECO:0007669"/>
    <property type="project" value="TreeGrafter"/>
</dbReference>
<dbReference type="GO" id="GO:0036121">
    <property type="term" value="F:double-stranded DNA helicase activity"/>
    <property type="evidence" value="ECO:0007669"/>
    <property type="project" value="TreeGrafter"/>
</dbReference>
<dbReference type="STRING" id="269621.A0A238F7I4"/>
<keyword evidence="1" id="KW-0347">Helicase</keyword>
<accession>A0A238F7I4</accession>
<evidence type="ECO:0000259" key="2">
    <source>
        <dbReference type="PROSITE" id="PS51192"/>
    </source>
</evidence>
<dbReference type="Pfam" id="PF04851">
    <property type="entry name" value="ResIII"/>
    <property type="match status" value="1"/>
</dbReference>
<sequence>MTTHLVRSCPCRIPRVLLASRTRSPGALRVDHRPCTTLRPQTPTRRIVGPSSCYRLWQTSSTVRTCPSPRSFTSSAAARQLAVPNETPEATTEVSAAGSLEARPFKLRPYQIDCINTILDTLSTTELSRLGISSPTGSGKTAMFTELIPRLPARIHPDSGQLANRVLILVGTIQLAKQAAEVVKRTYPALHVEVEQGDNDASGFADVTVATFQASDLERLDKFDPSTFKAVIVDEAHHAASQSYINILSRFDPRISETSESSAVIIEDDVLAASPVLPFTAESTPSDPPHLAPVPFTLSASGELCIPILAFTATFSRADGLALGKVVEKIVWHASWLDMITKGWLCEIKFTTVQLGSALDMSSITTSKTSGDFVMASLARAVDQAPINRICVEAWKEKAEGKRRSTLVFAVDINHVVSLTNAFRDQGIDARFVHQGIKIKEREQTYDAFRRGDFEVLVNCSILTEGADFPFIDCVLLARPTKSRNLFQQMIGRGMRKSPSTGKEDCLIIDFVGNSTEGIVCTPTLFGIDPNLAIEARSTKDLQKMAITSPAPQPRGLILPWIDADPSRLAYEEFNTVTDFLISRSEASTNASDSGPGRIPISRLTRNSWIGVGQGAYVLELGGKGYIRISRNDDDVSPEGHVPQWEAKGYRRVPQMAYTRNPYAKPSLLGMHQDVRHLLATVDALVANVDLWKPTISTRRFAPWREHPSTTSQHSMISNKLKNEMQGGKIDGLWVPGREREGGWVDVKDLNRGEACDLITRVMHGGIGALRKVKKKVEKERKKLVKDGLKSG</sequence>
<dbReference type="OrthoDB" id="270584at2759"/>
<evidence type="ECO:0000259" key="3">
    <source>
        <dbReference type="PROSITE" id="PS51194"/>
    </source>
</evidence>
<dbReference type="GO" id="GO:0016787">
    <property type="term" value="F:hydrolase activity"/>
    <property type="evidence" value="ECO:0007669"/>
    <property type="project" value="InterPro"/>
</dbReference>
<dbReference type="InterPro" id="IPR050742">
    <property type="entry name" value="Helicase_Restrict-Modif_Enz"/>
</dbReference>
<dbReference type="InterPro" id="IPR014001">
    <property type="entry name" value="Helicase_ATP-bd"/>
</dbReference>
<gene>
    <name evidence="4" type="ORF">BQ2448_162</name>
</gene>
<dbReference type="SUPFAM" id="SSF52540">
    <property type="entry name" value="P-loop containing nucleoside triphosphate hydrolases"/>
    <property type="match status" value="1"/>
</dbReference>
<evidence type="ECO:0000256" key="1">
    <source>
        <dbReference type="ARBA" id="ARBA00022806"/>
    </source>
</evidence>
<dbReference type="GO" id="GO:0005759">
    <property type="term" value="C:mitochondrial matrix"/>
    <property type="evidence" value="ECO:0007669"/>
    <property type="project" value="TreeGrafter"/>
</dbReference>
<dbReference type="Gene3D" id="3.40.50.300">
    <property type="entry name" value="P-loop containing nucleotide triphosphate hydrolases"/>
    <property type="match status" value="2"/>
</dbReference>
<dbReference type="SMART" id="SM00487">
    <property type="entry name" value="DEXDc"/>
    <property type="match status" value="1"/>
</dbReference>